<protein>
    <recommendedName>
        <fullName evidence="1">KIB1-4 beta-propeller domain-containing protein</fullName>
    </recommendedName>
</protein>
<dbReference type="InterPro" id="IPR005174">
    <property type="entry name" value="KIB1-4_b-propeller"/>
</dbReference>
<evidence type="ECO:0000259" key="1">
    <source>
        <dbReference type="Pfam" id="PF03478"/>
    </source>
</evidence>
<dbReference type="Pfam" id="PF03478">
    <property type="entry name" value="Beta-prop_KIB1-4"/>
    <property type="match status" value="1"/>
</dbReference>
<reference evidence="3" key="2">
    <citation type="submission" date="2013-12" db="EMBL/GenBank/DDBJ databases">
        <authorList>
            <person name="Yu Y."/>
            <person name="Lee S."/>
            <person name="de Baynast K."/>
            <person name="Wissotski M."/>
            <person name="Liu L."/>
            <person name="Talag J."/>
            <person name="Goicoechea J."/>
            <person name="Angelova A."/>
            <person name="Jetty R."/>
            <person name="Kudrna D."/>
            <person name="Golser W."/>
            <person name="Rivera L."/>
            <person name="Zhang J."/>
            <person name="Wing R."/>
        </authorList>
    </citation>
    <scope>NUCLEOTIDE SEQUENCE</scope>
</reference>
<reference evidence="2" key="3">
    <citation type="submission" date="2015-04" db="UniProtKB">
        <authorList>
            <consortium name="EnsemblPlants"/>
        </authorList>
    </citation>
    <scope>IDENTIFICATION</scope>
</reference>
<sequence length="407" mass="45160">MDGHPPWANLPGAVLFEIVRRIPCAFERIHMRAVCAAWHQALQQFEIQPPPPLPGILLLRDDRPTFSCIAAASGGGGGDWCTHRVYVPDAYLHARYFGSYDGSWLFLSIGQHNGHGLFNLRNLQGIGLHEFVPFVLDGRLFGADILTVAATLLPCPIVSESIGAGVFTIAPPPPPPPLNCSRYNFSCWKNGSAAINIIGSDALLPFPGVEDVIYHDMAFRFLSPDETILWCEATVSLAPDMPEGRVDVVTEKMEITRLDADGRCDSKCFVARYLVESRGRLLMVARLALHPQSPAFAFRVFQLNEGEEADEDRYTWEELPALDGRMLFVGRGCSRSYEAADYPGLEAGVYFLDDRSHHIPNIPFQNAHERQYLCSDNGKWSGTPPQIRLYAPDPGPSNYSPPVWLIP</sequence>
<dbReference type="HOGENOM" id="CLU_019286_5_1_1"/>
<feature type="domain" description="KIB1-4 beta-propeller" evidence="1">
    <location>
        <begin position="82"/>
        <end position="358"/>
    </location>
</feature>
<keyword evidence="3" id="KW-1185">Reference proteome</keyword>
<name>A0A0D9WK26_9ORYZ</name>
<dbReference type="Proteomes" id="UP000032180">
    <property type="component" value="Chromosome 5"/>
</dbReference>
<dbReference type="PANTHER" id="PTHR33110">
    <property type="entry name" value="F-BOX/KELCH-REPEAT PROTEIN-RELATED"/>
    <property type="match status" value="1"/>
</dbReference>
<dbReference type="EnsemblPlants" id="LPERR05G22420.1">
    <property type="protein sequence ID" value="LPERR05G22420.1"/>
    <property type="gene ID" value="LPERR05G22420"/>
</dbReference>
<dbReference type="PANTHER" id="PTHR33110:SF125">
    <property type="entry name" value="OS05G0570350 PROTEIN"/>
    <property type="match status" value="1"/>
</dbReference>
<organism evidence="2 3">
    <name type="scientific">Leersia perrieri</name>
    <dbReference type="NCBI Taxonomy" id="77586"/>
    <lineage>
        <taxon>Eukaryota</taxon>
        <taxon>Viridiplantae</taxon>
        <taxon>Streptophyta</taxon>
        <taxon>Embryophyta</taxon>
        <taxon>Tracheophyta</taxon>
        <taxon>Spermatophyta</taxon>
        <taxon>Magnoliopsida</taxon>
        <taxon>Liliopsida</taxon>
        <taxon>Poales</taxon>
        <taxon>Poaceae</taxon>
        <taxon>BOP clade</taxon>
        <taxon>Oryzoideae</taxon>
        <taxon>Oryzeae</taxon>
        <taxon>Oryzinae</taxon>
        <taxon>Leersia</taxon>
    </lineage>
</organism>
<evidence type="ECO:0000313" key="3">
    <source>
        <dbReference type="Proteomes" id="UP000032180"/>
    </source>
</evidence>
<evidence type="ECO:0000313" key="2">
    <source>
        <dbReference type="EnsemblPlants" id="LPERR05G22420.1"/>
    </source>
</evidence>
<accession>A0A0D9WK26</accession>
<dbReference type="AlphaFoldDB" id="A0A0D9WK26"/>
<proteinExistence type="predicted"/>
<dbReference type="Gene3D" id="1.20.1280.50">
    <property type="match status" value="1"/>
</dbReference>
<dbReference type="Gramene" id="LPERR05G22420.1">
    <property type="protein sequence ID" value="LPERR05G22420.1"/>
    <property type="gene ID" value="LPERR05G22420"/>
</dbReference>
<reference evidence="2 3" key="1">
    <citation type="submission" date="2012-08" db="EMBL/GenBank/DDBJ databases">
        <title>Oryza genome evolution.</title>
        <authorList>
            <person name="Wing R.A."/>
        </authorList>
    </citation>
    <scope>NUCLEOTIDE SEQUENCE</scope>
</reference>
<dbReference type="eggNOG" id="KOG0594">
    <property type="taxonomic scope" value="Eukaryota"/>
</dbReference>